<keyword evidence="4 9" id="KW-0812">Transmembrane</keyword>
<protein>
    <recommendedName>
        <fullName evidence="9">Potassium-transporting ATPase potassium-binding subunit</fullName>
    </recommendedName>
    <alternativeName>
        <fullName evidence="9">ATP phosphohydrolase [potassium-transporting] A chain</fullName>
    </alternativeName>
    <alternativeName>
        <fullName evidence="9">Potassium-binding and translocating subunit A</fullName>
    </alternativeName>
    <alternativeName>
        <fullName evidence="9">Potassium-translocating ATPase A chain</fullName>
    </alternativeName>
</protein>
<dbReference type="EMBL" id="STGU01000022">
    <property type="protein sequence ID" value="THV31100.1"/>
    <property type="molecule type" value="Genomic_DNA"/>
</dbReference>
<feature type="transmembrane region" description="Helical" evidence="9">
    <location>
        <begin position="179"/>
        <end position="198"/>
    </location>
</feature>
<gene>
    <name evidence="9 10" type="primary">kdpA</name>
    <name evidence="10" type="ORF">FAA86_22285</name>
</gene>
<evidence type="ECO:0000313" key="10">
    <source>
        <dbReference type="EMBL" id="THV31100.1"/>
    </source>
</evidence>
<feature type="transmembrane region" description="Helical" evidence="9">
    <location>
        <begin position="257"/>
        <end position="274"/>
    </location>
</feature>
<dbReference type="NCBIfam" id="TIGR00680">
    <property type="entry name" value="kdpA"/>
    <property type="match status" value="1"/>
</dbReference>
<comment type="similarity">
    <text evidence="9">Belongs to the KdpA family.</text>
</comment>
<dbReference type="PIRSF" id="PIRSF001294">
    <property type="entry name" value="K_ATPaseA"/>
    <property type="match status" value="1"/>
</dbReference>
<keyword evidence="7 9" id="KW-0406">Ion transport</keyword>
<dbReference type="PANTHER" id="PTHR30607:SF2">
    <property type="entry name" value="POTASSIUM-TRANSPORTING ATPASE POTASSIUM-BINDING SUBUNIT"/>
    <property type="match status" value="1"/>
</dbReference>
<keyword evidence="2 9" id="KW-1003">Cell membrane</keyword>
<keyword evidence="3 9" id="KW-0633">Potassium transport</keyword>
<evidence type="ECO:0000256" key="4">
    <source>
        <dbReference type="ARBA" id="ARBA00022692"/>
    </source>
</evidence>
<proteinExistence type="inferred from homology"/>
<dbReference type="InterPro" id="IPR004623">
    <property type="entry name" value="KdpA"/>
</dbReference>
<feature type="transmembrane region" description="Helical" evidence="9">
    <location>
        <begin position="484"/>
        <end position="510"/>
    </location>
</feature>
<evidence type="ECO:0000256" key="6">
    <source>
        <dbReference type="ARBA" id="ARBA00022989"/>
    </source>
</evidence>
<evidence type="ECO:0000256" key="3">
    <source>
        <dbReference type="ARBA" id="ARBA00022538"/>
    </source>
</evidence>
<evidence type="ECO:0000256" key="9">
    <source>
        <dbReference type="HAMAP-Rule" id="MF_00275"/>
    </source>
</evidence>
<organism evidence="10 11">
    <name type="scientific">Rhizobium rosettiformans W3</name>
    <dbReference type="NCBI Taxonomy" id="538378"/>
    <lineage>
        <taxon>Bacteria</taxon>
        <taxon>Pseudomonadati</taxon>
        <taxon>Pseudomonadota</taxon>
        <taxon>Alphaproteobacteria</taxon>
        <taxon>Hyphomicrobiales</taxon>
        <taxon>Rhizobiaceae</taxon>
        <taxon>Rhizobium/Agrobacterium group</taxon>
        <taxon>Rhizobium</taxon>
    </lineage>
</organism>
<evidence type="ECO:0000256" key="1">
    <source>
        <dbReference type="ARBA" id="ARBA00022448"/>
    </source>
</evidence>
<comment type="subcellular location">
    <subcellularLocation>
        <location evidence="9">Cell membrane</location>
        <topology evidence="9">Multi-pass membrane protein</topology>
    </subcellularLocation>
</comment>
<dbReference type="PANTHER" id="PTHR30607">
    <property type="entry name" value="POTASSIUM-TRANSPORTING ATPASE A CHAIN"/>
    <property type="match status" value="1"/>
</dbReference>
<keyword evidence="8 9" id="KW-0472">Membrane</keyword>
<feature type="transmembrane region" description="Helical" evidence="9">
    <location>
        <begin position="63"/>
        <end position="85"/>
    </location>
</feature>
<evidence type="ECO:0000313" key="11">
    <source>
        <dbReference type="Proteomes" id="UP000307378"/>
    </source>
</evidence>
<feature type="transmembrane region" description="Helical" evidence="9">
    <location>
        <begin position="6"/>
        <end position="28"/>
    </location>
</feature>
<evidence type="ECO:0000256" key="7">
    <source>
        <dbReference type="ARBA" id="ARBA00023065"/>
    </source>
</evidence>
<evidence type="ECO:0000256" key="8">
    <source>
        <dbReference type="ARBA" id="ARBA00023136"/>
    </source>
</evidence>
<dbReference type="GO" id="GO:0005886">
    <property type="term" value="C:plasma membrane"/>
    <property type="evidence" value="ECO:0007669"/>
    <property type="project" value="UniProtKB-SubCell"/>
</dbReference>
<dbReference type="Pfam" id="PF03814">
    <property type="entry name" value="KdpA"/>
    <property type="match status" value="1"/>
</dbReference>
<feature type="transmembrane region" description="Helical" evidence="9">
    <location>
        <begin position="531"/>
        <end position="554"/>
    </location>
</feature>
<keyword evidence="1 9" id="KW-0813">Transport</keyword>
<evidence type="ECO:0000256" key="2">
    <source>
        <dbReference type="ARBA" id="ARBA00022475"/>
    </source>
</evidence>
<dbReference type="GO" id="GO:0008556">
    <property type="term" value="F:P-type potassium transmembrane transporter activity"/>
    <property type="evidence" value="ECO:0007669"/>
    <property type="project" value="InterPro"/>
</dbReference>
<evidence type="ECO:0000256" key="5">
    <source>
        <dbReference type="ARBA" id="ARBA00022958"/>
    </source>
</evidence>
<dbReference type="GO" id="GO:0030955">
    <property type="term" value="F:potassium ion binding"/>
    <property type="evidence" value="ECO:0007669"/>
    <property type="project" value="UniProtKB-UniRule"/>
</dbReference>
<keyword evidence="5 9" id="KW-0630">Potassium</keyword>
<sequence length="569" mass="59599">MTSVGWLQISLLFLAVLIAIKPLGLYMARVFSGERTFLSPILSRVEHDLYRVSGVTPKKEQSWLGYTLAMLAFSLAGFLALYAMLRLQAYLPLNPQGFAGMPSDLAFNTAVSFVTNTNWQNYGGETTLSHFSQMAGLTVQNFLSAATGMALAVAVTRALARSKVATLGNFWVDVTRATLYVLLPMAIVVALAFVALGLPQTLQGSVTATTLEGANQVISLGPVASQEAIKQLGTNGGGFFNVNAAHPFENPTAWSNYLNIFAMLSISASLVYTFGQMVGNRRQGWALISAMAVLLIAGVAVSYWAEAQGNTILTAIGVDPALGNMEGKEVRFGQAMTALYAAVTTGLSDGGVNGMHGSLTGLGGLVPMFLMQLGEVLPGGVGSGLYGMLVFAILSVFVAGLMVGRTPEFLGKKIEGREMKFAMLAVLILPLVILGFTSVSAMLPFAVASVGTAGPHGLSEILYAYTSATGNNGSAFGGLTGNTLWYNTTLGIAMLLGRFAYIVPVMAIAGSLAAKVKSPASEGTFPTDGPLFVGLLIGIILILGGLQFLPALVLGPIVEHFAMLAGQTF</sequence>
<feature type="transmembrane region" description="Helical" evidence="9">
    <location>
        <begin position="286"/>
        <end position="305"/>
    </location>
</feature>
<feature type="transmembrane region" description="Helical" evidence="9">
    <location>
        <begin position="424"/>
        <end position="447"/>
    </location>
</feature>
<feature type="transmembrane region" description="Helical" evidence="9">
    <location>
        <begin position="142"/>
        <end position="159"/>
    </location>
</feature>
<comment type="caution">
    <text evidence="10">The sequence shown here is derived from an EMBL/GenBank/DDBJ whole genome shotgun (WGS) entry which is preliminary data.</text>
</comment>
<dbReference type="RefSeq" id="WP_136543247.1">
    <property type="nucleotide sequence ID" value="NZ_STGU01000022.1"/>
</dbReference>
<name>A0A4S8PK65_9HYPH</name>
<accession>A0A4S8PK65</accession>
<reference evidence="10 11" key="1">
    <citation type="submission" date="2019-04" db="EMBL/GenBank/DDBJ databases">
        <title>genome sequence of strain W3.</title>
        <authorList>
            <person name="Gao J."/>
            <person name="Sun J."/>
        </authorList>
    </citation>
    <scope>NUCLEOTIDE SEQUENCE [LARGE SCALE GENOMIC DNA]</scope>
    <source>
        <strain evidence="10 11">W3</strain>
    </source>
</reference>
<feature type="transmembrane region" description="Helical" evidence="9">
    <location>
        <begin position="385"/>
        <end position="403"/>
    </location>
</feature>
<comment type="function">
    <text evidence="9">Part of the high-affinity ATP-driven potassium transport (or Kdp) system, which catalyzes the hydrolysis of ATP coupled with the electrogenic transport of potassium into the cytoplasm. This subunit binds the extracellular potassium ions and delivers the ions to the membrane domain of KdpB through an intramembrane tunnel.</text>
</comment>
<dbReference type="Proteomes" id="UP000307378">
    <property type="component" value="Unassembled WGS sequence"/>
</dbReference>
<keyword evidence="6 9" id="KW-1133">Transmembrane helix</keyword>
<comment type="subunit">
    <text evidence="9">The system is composed of three essential subunits: KdpA, KdpB and KdpC.</text>
</comment>
<dbReference type="AlphaFoldDB" id="A0A4S8PK65"/>
<dbReference type="HAMAP" id="MF_00275">
    <property type="entry name" value="KdpA"/>
    <property type="match status" value="1"/>
</dbReference>